<dbReference type="SUPFAM" id="SSF63748">
    <property type="entry name" value="Tudor/PWWP/MBT"/>
    <property type="match status" value="1"/>
</dbReference>
<feature type="compositionally biased region" description="Basic and acidic residues" evidence="3">
    <location>
        <begin position="309"/>
        <end position="323"/>
    </location>
</feature>
<dbReference type="GO" id="GO:0010369">
    <property type="term" value="C:chromocenter"/>
    <property type="evidence" value="ECO:0007669"/>
    <property type="project" value="TreeGrafter"/>
</dbReference>
<gene>
    <name evidence="6" type="primary">LOC116950450</name>
</gene>
<organism evidence="5 6">
    <name type="scientific">Petromyzon marinus</name>
    <name type="common">Sea lamprey</name>
    <dbReference type="NCBI Taxonomy" id="7757"/>
    <lineage>
        <taxon>Eukaryota</taxon>
        <taxon>Metazoa</taxon>
        <taxon>Chordata</taxon>
        <taxon>Craniata</taxon>
        <taxon>Vertebrata</taxon>
        <taxon>Cyclostomata</taxon>
        <taxon>Hyperoartia</taxon>
        <taxon>Petromyzontiformes</taxon>
        <taxon>Petromyzontidae</taxon>
        <taxon>Petromyzon</taxon>
    </lineage>
</organism>
<sequence>MAAPECRAGSELVVRVEEASGGVLLVSLSVGERDFSGVLMDVSGRTGLRGMPVSVFPKREPHNAYPGEQENLHAQLDLKPPPLQLLHPENNGKVAPAPPVVKTECENGGAFFPLYSKGAPYPPPLLIRHTYNQCVPQPPPRTIKRAKRGAGGSRDGSGAEPESTEGLRPRRVLCERCQRVVSRDGAGAGATVPSLRFPGDGGGRKRRADGSPCDRRDGSPEAGGGRPSASSQGCVLGVPPRQTVFGRSRALRVPARVGHAARALGSRRCLPADKLEQARARDALRQSKGKGKRRTRRHCAESRAGTRTLRPDGARENGCRADTDSDGASVVSSQGSAARAGVRTAPHRAVRDHHVKSCCKQEEEAAATAQLGDSASGASSSGSPTSRSSTSTAHGACVGPEVVMAASPAASPGASPAPSPAMPPGTAAPAAVPATCGVDANGPDGGSWPVRHGGRRRRARAARVHKKSVTRCVTPQGKVVCVGDIVWAKLHGCPWWPAQVRSVSVSVQEESGLVLSQEAKMAWFGSTTTSFLPLSQAVPFMENFEARYSRRKKSNGYRRAVSEAAEASRRLTPETAAGVSRCGLLAGSLRGSRGARPFPASRPPR</sequence>
<evidence type="ECO:0000256" key="3">
    <source>
        <dbReference type="SAM" id="MobiDB-lite"/>
    </source>
</evidence>
<evidence type="ECO:0000256" key="1">
    <source>
        <dbReference type="ARBA" id="ARBA00023015"/>
    </source>
</evidence>
<feature type="compositionally biased region" description="Low complexity" evidence="3">
    <location>
        <begin position="327"/>
        <end position="343"/>
    </location>
</feature>
<dbReference type="RefSeq" id="XP_032824091.1">
    <property type="nucleotide sequence ID" value="XM_032968200.1"/>
</dbReference>
<dbReference type="GO" id="GO:0003682">
    <property type="term" value="F:chromatin binding"/>
    <property type="evidence" value="ECO:0007669"/>
    <property type="project" value="TreeGrafter"/>
</dbReference>
<dbReference type="AlphaFoldDB" id="A0AAJ7X7F9"/>
<reference evidence="6" key="1">
    <citation type="submission" date="2025-08" db="UniProtKB">
        <authorList>
            <consortium name="RefSeq"/>
        </authorList>
    </citation>
    <scope>IDENTIFICATION</scope>
    <source>
        <tissue evidence="6">Sperm</tissue>
    </source>
</reference>
<dbReference type="GeneID" id="116950450"/>
<evidence type="ECO:0000259" key="4">
    <source>
        <dbReference type="PROSITE" id="PS50812"/>
    </source>
</evidence>
<dbReference type="Proteomes" id="UP001318040">
    <property type="component" value="Chromosome 39"/>
</dbReference>
<evidence type="ECO:0000313" key="5">
    <source>
        <dbReference type="Proteomes" id="UP001318040"/>
    </source>
</evidence>
<feature type="compositionally biased region" description="Low complexity" evidence="3">
    <location>
        <begin position="372"/>
        <end position="393"/>
    </location>
</feature>
<keyword evidence="1" id="KW-0805">Transcription regulation</keyword>
<dbReference type="Gene3D" id="2.30.30.140">
    <property type="match status" value="1"/>
</dbReference>
<dbReference type="PROSITE" id="PS50812">
    <property type="entry name" value="PWWP"/>
    <property type="match status" value="1"/>
</dbReference>
<protein>
    <submittedName>
        <fullName evidence="6">PWWP domain-containing protein 2A-like isoform X1</fullName>
    </submittedName>
</protein>
<feature type="compositionally biased region" description="Basic residues" evidence="3">
    <location>
        <begin position="345"/>
        <end position="356"/>
    </location>
</feature>
<dbReference type="InterPro" id="IPR000313">
    <property type="entry name" value="PWWP_dom"/>
</dbReference>
<evidence type="ECO:0000313" key="6">
    <source>
        <dbReference type="RefSeq" id="XP_032824091.1"/>
    </source>
</evidence>
<feature type="region of interest" description="Disordered" evidence="3">
    <location>
        <begin position="133"/>
        <end position="167"/>
    </location>
</feature>
<accession>A0AAJ7X7F9</accession>
<dbReference type="KEGG" id="pmrn:116950450"/>
<keyword evidence="2" id="KW-0804">Transcription</keyword>
<keyword evidence="5" id="KW-1185">Reference proteome</keyword>
<dbReference type="PANTHER" id="PTHR16112:SF22">
    <property type="entry name" value="PWWP DOMAIN-CONTAINING 2B"/>
    <property type="match status" value="1"/>
</dbReference>
<dbReference type="PANTHER" id="PTHR16112">
    <property type="entry name" value="METHYL-CPG BINDING PROTEIN, DROSOPHILA"/>
    <property type="match status" value="1"/>
</dbReference>
<feature type="compositionally biased region" description="Low complexity" evidence="3">
    <location>
        <begin position="424"/>
        <end position="435"/>
    </location>
</feature>
<dbReference type="GO" id="GO:0005634">
    <property type="term" value="C:nucleus"/>
    <property type="evidence" value="ECO:0007669"/>
    <property type="project" value="TreeGrafter"/>
</dbReference>
<feature type="region of interest" description="Disordered" evidence="3">
    <location>
        <begin position="369"/>
        <end position="394"/>
    </location>
</feature>
<dbReference type="FunFam" id="2.30.30.140:FF:000036">
    <property type="entry name" value="PWWP domain-containing protein 2A"/>
    <property type="match status" value="1"/>
</dbReference>
<proteinExistence type="predicted"/>
<evidence type="ECO:0000256" key="2">
    <source>
        <dbReference type="ARBA" id="ARBA00023163"/>
    </source>
</evidence>
<name>A0AAJ7X7F9_PETMA</name>
<dbReference type="Pfam" id="PF00855">
    <property type="entry name" value="PWWP"/>
    <property type="match status" value="1"/>
</dbReference>
<feature type="domain" description="PWWP" evidence="4">
    <location>
        <begin position="482"/>
        <end position="543"/>
    </location>
</feature>
<feature type="region of interest" description="Disordered" evidence="3">
    <location>
        <begin position="407"/>
        <end position="457"/>
    </location>
</feature>
<feature type="region of interest" description="Disordered" evidence="3">
    <location>
        <begin position="278"/>
        <end position="356"/>
    </location>
</feature>
<feature type="compositionally biased region" description="Basic residues" evidence="3">
    <location>
        <begin position="287"/>
        <end position="297"/>
    </location>
</feature>
<feature type="region of interest" description="Disordered" evidence="3">
    <location>
        <begin position="185"/>
        <end position="240"/>
    </location>
</feature>
<feature type="compositionally biased region" description="Basic and acidic residues" evidence="3">
    <location>
        <begin position="208"/>
        <end position="219"/>
    </location>
</feature>